<evidence type="ECO:0000313" key="2">
    <source>
        <dbReference type="Proteomes" id="UP000236630"/>
    </source>
</evidence>
<organism evidence="1 2">
    <name type="scientific">Citrus unshiu</name>
    <name type="common">Satsuma mandarin</name>
    <name type="synonym">Citrus nobilis var. unshiu</name>
    <dbReference type="NCBI Taxonomy" id="55188"/>
    <lineage>
        <taxon>Eukaryota</taxon>
        <taxon>Viridiplantae</taxon>
        <taxon>Streptophyta</taxon>
        <taxon>Embryophyta</taxon>
        <taxon>Tracheophyta</taxon>
        <taxon>Spermatophyta</taxon>
        <taxon>Magnoliopsida</taxon>
        <taxon>eudicotyledons</taxon>
        <taxon>Gunneridae</taxon>
        <taxon>Pentapetalae</taxon>
        <taxon>rosids</taxon>
        <taxon>malvids</taxon>
        <taxon>Sapindales</taxon>
        <taxon>Rutaceae</taxon>
        <taxon>Aurantioideae</taxon>
        <taxon>Citrus</taxon>
    </lineage>
</organism>
<name>A0A2H5N238_CITUN</name>
<sequence length="61" mass="6658">MKAEGNVTSTIFVLCEGMVAGKIESKIHKSNVRISALPLNRYSTGVQVEDGFKFRDKIATA</sequence>
<comment type="caution">
    <text evidence="1">The sequence shown here is derived from an EMBL/GenBank/DDBJ whole genome shotgun (WGS) entry which is preliminary data.</text>
</comment>
<dbReference type="AlphaFoldDB" id="A0A2H5N238"/>
<proteinExistence type="predicted"/>
<evidence type="ECO:0000313" key="1">
    <source>
        <dbReference type="EMBL" id="GAY34278.1"/>
    </source>
</evidence>
<dbReference type="Proteomes" id="UP000236630">
    <property type="component" value="Unassembled WGS sequence"/>
</dbReference>
<reference evidence="1 2" key="1">
    <citation type="journal article" date="2017" name="Front. Genet.">
        <title>Draft sequencing of the heterozygous diploid genome of Satsuma (Citrus unshiu Marc.) using a hybrid assembly approach.</title>
        <authorList>
            <person name="Shimizu T."/>
            <person name="Tanizawa Y."/>
            <person name="Mochizuki T."/>
            <person name="Nagasaki H."/>
            <person name="Yoshioka T."/>
            <person name="Toyoda A."/>
            <person name="Fujiyama A."/>
            <person name="Kaminuma E."/>
            <person name="Nakamura Y."/>
        </authorList>
    </citation>
    <scope>NUCLEOTIDE SEQUENCE [LARGE SCALE GENOMIC DNA]</scope>
    <source>
        <strain evidence="2">cv. Miyagawa wase</strain>
    </source>
</reference>
<dbReference type="EMBL" id="BDQV01004647">
    <property type="protein sequence ID" value="GAY34278.1"/>
    <property type="molecule type" value="Genomic_DNA"/>
</dbReference>
<accession>A0A2H5N238</accession>
<keyword evidence="2" id="KW-1185">Reference proteome</keyword>
<protein>
    <submittedName>
        <fullName evidence="1">Uncharacterized protein</fullName>
    </submittedName>
</protein>
<gene>
    <name evidence="1" type="ORF">CUMW_284490</name>
</gene>